<dbReference type="GO" id="GO:0005506">
    <property type="term" value="F:iron ion binding"/>
    <property type="evidence" value="ECO:0007669"/>
    <property type="project" value="InterPro"/>
</dbReference>
<dbReference type="GO" id="GO:0004497">
    <property type="term" value="F:monooxygenase activity"/>
    <property type="evidence" value="ECO:0007669"/>
    <property type="project" value="InterPro"/>
</dbReference>
<evidence type="ECO:0000313" key="1">
    <source>
        <dbReference type="EMBL" id="PNG96011.1"/>
    </source>
</evidence>
<dbReference type="Proteomes" id="UP000236520">
    <property type="component" value="Unassembled WGS sequence"/>
</dbReference>
<keyword evidence="2" id="KW-1185">Reference proteome</keyword>
<gene>
    <name evidence="1" type="ORF">SMF913_12036</name>
</gene>
<comment type="caution">
    <text evidence="1">The sequence shown here is derived from an EMBL/GenBank/DDBJ whole genome shotgun (WGS) entry which is preliminary data.</text>
</comment>
<dbReference type="RefSeq" id="WP_250850531.1">
    <property type="nucleotide sequence ID" value="NZ_LJIW01000001.1"/>
</dbReference>
<sequence length="103" mass="11570">MVTRFFNAERVAAAVPVIQRVAEDLLHTVRSELDATGRCELFGSFAQVLPCRVLMELLGIRGVTPATLIRWSDASLELFWGRPTFDRQRELAVLVGEFHKSSP</sequence>
<evidence type="ECO:0000313" key="2">
    <source>
        <dbReference type="Proteomes" id="UP000236520"/>
    </source>
</evidence>
<dbReference type="GO" id="GO:0016705">
    <property type="term" value="F:oxidoreductase activity, acting on paired donors, with incorporation or reduction of molecular oxygen"/>
    <property type="evidence" value="ECO:0007669"/>
    <property type="project" value="InterPro"/>
</dbReference>
<dbReference type="EMBL" id="LJIW01000001">
    <property type="protein sequence ID" value="PNG96011.1"/>
    <property type="molecule type" value="Genomic_DNA"/>
</dbReference>
<accession>A0A2J7Z6X0</accession>
<dbReference type="SUPFAM" id="SSF48264">
    <property type="entry name" value="Cytochrome P450"/>
    <property type="match status" value="1"/>
</dbReference>
<dbReference type="GO" id="GO:0020037">
    <property type="term" value="F:heme binding"/>
    <property type="evidence" value="ECO:0007669"/>
    <property type="project" value="InterPro"/>
</dbReference>
<organism evidence="1 2">
    <name type="scientific">Streptomyces malaysiensis</name>
    <dbReference type="NCBI Taxonomy" id="92644"/>
    <lineage>
        <taxon>Bacteria</taxon>
        <taxon>Bacillati</taxon>
        <taxon>Actinomycetota</taxon>
        <taxon>Actinomycetes</taxon>
        <taxon>Kitasatosporales</taxon>
        <taxon>Streptomycetaceae</taxon>
        <taxon>Streptomyces</taxon>
        <taxon>Streptomyces violaceusniger group</taxon>
    </lineage>
</organism>
<dbReference type="AlphaFoldDB" id="A0A2J7Z6X0"/>
<dbReference type="InterPro" id="IPR036396">
    <property type="entry name" value="Cyt_P450_sf"/>
</dbReference>
<proteinExistence type="predicted"/>
<name>A0A2J7Z6X0_STRMQ</name>
<reference evidence="1 2" key="1">
    <citation type="submission" date="2015-09" db="EMBL/GenBank/DDBJ databases">
        <title>Genome sequence, genome mining and natural product profiling of a biocontrol bacterium Streptomyces malaysiensis F913.</title>
        <authorList>
            <person name="Xu Y."/>
            <person name="Wei J."/>
            <person name="Xie J."/>
            <person name="Li T."/>
            <person name="Zhou Z."/>
        </authorList>
    </citation>
    <scope>NUCLEOTIDE SEQUENCE [LARGE SCALE GENOMIC DNA]</scope>
    <source>
        <strain evidence="1 2">F913</strain>
    </source>
</reference>
<dbReference type="Gene3D" id="1.10.630.10">
    <property type="entry name" value="Cytochrome P450"/>
    <property type="match status" value="1"/>
</dbReference>
<protein>
    <submittedName>
        <fullName evidence="1">Uncharacterized protein</fullName>
    </submittedName>
</protein>